<dbReference type="EMBL" id="ML178882">
    <property type="protein sequence ID" value="TFK95511.1"/>
    <property type="molecule type" value="Genomic_DNA"/>
</dbReference>
<feature type="transmembrane region" description="Helical" evidence="2">
    <location>
        <begin position="586"/>
        <end position="604"/>
    </location>
</feature>
<evidence type="ECO:0008006" key="5">
    <source>
        <dbReference type="Google" id="ProtNLM"/>
    </source>
</evidence>
<organism evidence="3 4">
    <name type="scientific">Pterulicium gracile</name>
    <dbReference type="NCBI Taxonomy" id="1884261"/>
    <lineage>
        <taxon>Eukaryota</taxon>
        <taxon>Fungi</taxon>
        <taxon>Dikarya</taxon>
        <taxon>Basidiomycota</taxon>
        <taxon>Agaricomycotina</taxon>
        <taxon>Agaricomycetes</taxon>
        <taxon>Agaricomycetidae</taxon>
        <taxon>Agaricales</taxon>
        <taxon>Pleurotineae</taxon>
        <taxon>Pterulaceae</taxon>
        <taxon>Pterulicium</taxon>
    </lineage>
</organism>
<keyword evidence="4" id="KW-1185">Reference proteome</keyword>
<evidence type="ECO:0000313" key="3">
    <source>
        <dbReference type="EMBL" id="TFK95511.1"/>
    </source>
</evidence>
<dbReference type="Proteomes" id="UP000305067">
    <property type="component" value="Unassembled WGS sequence"/>
</dbReference>
<feature type="transmembrane region" description="Helical" evidence="2">
    <location>
        <begin position="624"/>
        <end position="648"/>
    </location>
</feature>
<evidence type="ECO:0000256" key="2">
    <source>
        <dbReference type="SAM" id="Phobius"/>
    </source>
</evidence>
<feature type="transmembrane region" description="Helical" evidence="2">
    <location>
        <begin position="477"/>
        <end position="499"/>
    </location>
</feature>
<dbReference type="AlphaFoldDB" id="A0A5C3Q121"/>
<gene>
    <name evidence="3" type="ORF">BDV98DRAFT_577634</name>
</gene>
<keyword evidence="2" id="KW-1133">Transmembrane helix</keyword>
<evidence type="ECO:0000256" key="1">
    <source>
        <dbReference type="SAM" id="MobiDB-lite"/>
    </source>
</evidence>
<proteinExistence type="predicted"/>
<feature type="transmembrane region" description="Helical" evidence="2">
    <location>
        <begin position="43"/>
        <end position="63"/>
    </location>
</feature>
<evidence type="ECO:0000313" key="4">
    <source>
        <dbReference type="Proteomes" id="UP000305067"/>
    </source>
</evidence>
<reference evidence="3 4" key="1">
    <citation type="journal article" date="2019" name="Nat. Ecol. Evol.">
        <title>Megaphylogeny resolves global patterns of mushroom evolution.</title>
        <authorList>
            <person name="Varga T."/>
            <person name="Krizsan K."/>
            <person name="Foldi C."/>
            <person name="Dima B."/>
            <person name="Sanchez-Garcia M."/>
            <person name="Sanchez-Ramirez S."/>
            <person name="Szollosi G.J."/>
            <person name="Szarkandi J.G."/>
            <person name="Papp V."/>
            <person name="Albert L."/>
            <person name="Andreopoulos W."/>
            <person name="Angelini C."/>
            <person name="Antonin V."/>
            <person name="Barry K.W."/>
            <person name="Bougher N.L."/>
            <person name="Buchanan P."/>
            <person name="Buyck B."/>
            <person name="Bense V."/>
            <person name="Catcheside P."/>
            <person name="Chovatia M."/>
            <person name="Cooper J."/>
            <person name="Damon W."/>
            <person name="Desjardin D."/>
            <person name="Finy P."/>
            <person name="Geml J."/>
            <person name="Haridas S."/>
            <person name="Hughes K."/>
            <person name="Justo A."/>
            <person name="Karasinski D."/>
            <person name="Kautmanova I."/>
            <person name="Kiss B."/>
            <person name="Kocsube S."/>
            <person name="Kotiranta H."/>
            <person name="LaButti K.M."/>
            <person name="Lechner B.E."/>
            <person name="Liimatainen K."/>
            <person name="Lipzen A."/>
            <person name="Lukacs Z."/>
            <person name="Mihaltcheva S."/>
            <person name="Morgado L.N."/>
            <person name="Niskanen T."/>
            <person name="Noordeloos M.E."/>
            <person name="Ohm R.A."/>
            <person name="Ortiz-Santana B."/>
            <person name="Ovrebo C."/>
            <person name="Racz N."/>
            <person name="Riley R."/>
            <person name="Savchenko A."/>
            <person name="Shiryaev A."/>
            <person name="Soop K."/>
            <person name="Spirin V."/>
            <person name="Szebenyi C."/>
            <person name="Tomsovsky M."/>
            <person name="Tulloss R.E."/>
            <person name="Uehling J."/>
            <person name="Grigoriev I.V."/>
            <person name="Vagvolgyi C."/>
            <person name="Papp T."/>
            <person name="Martin F.M."/>
            <person name="Miettinen O."/>
            <person name="Hibbett D.S."/>
            <person name="Nagy L.G."/>
        </authorList>
    </citation>
    <scope>NUCLEOTIDE SEQUENCE [LARGE SCALE GENOMIC DNA]</scope>
    <source>
        <strain evidence="3 4">CBS 309.79</strain>
    </source>
</reference>
<feature type="transmembrane region" description="Helical" evidence="2">
    <location>
        <begin position="696"/>
        <end position="715"/>
    </location>
</feature>
<keyword evidence="2" id="KW-0812">Transmembrane</keyword>
<feature type="transmembrane region" description="Helical" evidence="2">
    <location>
        <begin position="528"/>
        <end position="548"/>
    </location>
</feature>
<feature type="region of interest" description="Disordered" evidence="1">
    <location>
        <begin position="251"/>
        <end position="270"/>
    </location>
</feature>
<protein>
    <recommendedName>
        <fullName evidence="5">Cleft lip and palate transmembrane protein 1-domain-containing protein</fullName>
    </recommendedName>
</protein>
<name>A0A5C3Q121_9AGAR</name>
<sequence>MDPTNTDHISSTKPGALDLDPGISNVAKRKQLRVTFSVGRCCIWTSFTVTTLIIFAVAGLVALPMMGKGHPHRKYLADAKISVENEPNRVVKPLVDNSTKFDIAATVFIRDAQEAPHHEDGRFKEIPLFSDVVFQDRQFGDKEQTAVVNLSIPLDVFQQETLFNYDVRASFVLIPKAPSPLDRLKKHTSWTKQWAIDHKATPRRSWPFPLSQHEDDNADLEGLPSSLDLAIDQIGVTVPLIRFFDISGSCEGADSSRSRTSNNTSQWNMDHRNGRLVSTHGHATLDRHPFFIAKTHLRVVEDTELYRKDKFIDVQSSLRHRCKVSANGDAGAEYHHCNRQFRTNGVFETLFELDAVESKGDASEWAYGPFLTTIRAATGPKDLVPLPVQRGTCRPRLGEKVPVDVFPQSIDVRWRISFLPVSPRNQVGVETLDDTLHRTFNHSHGDWSQAGQQDWVDMLNALTGHSHAEETHAWRKLVVFVLRALIWIPGPFLLLDYWYTRRSTYGIGISASFYVALSTATDAVKQSWHGALTFLICILTFACAILMLRKVIPVRLRVSKQSGSLELSLAIAEPTRRERYSQRRDLNWKAYGVLYLSLVLLYKIANPRNIILSPSAFPTPKVAIPPTTSLVLTCLTMLVAPVHTYCMLSQCILSQRLRVFAGQHKLGLVLTVASFFLRYVEYMEGIFGKTRVKERLTLHSVFTGAMLLVGIYQMWVFPSVDQDADDEKE</sequence>
<accession>A0A5C3Q121</accession>
<dbReference type="OrthoDB" id="2548253at2759"/>
<keyword evidence="2" id="KW-0472">Membrane</keyword>